<dbReference type="AlphaFoldDB" id="A0A9X3YRM0"/>
<dbReference type="EMBL" id="JAOVZO020000020">
    <property type="protein sequence ID" value="MDC8015743.1"/>
    <property type="molecule type" value="Genomic_DNA"/>
</dbReference>
<keyword evidence="1" id="KW-0732">Signal</keyword>
<sequence>MQRSFFAGALARVACALGVCAAGAANAQLSHRPDAMLQHGFEAASAGPVGDAAAARFLAQATFGPTLADIAHLRAIGYQAWLDEQFAASTTTSEPYLDWVAGLPDEPDGNNYVTDDTRLESWAINVVGSPDPSRGNRVATDQLRQRVAFALSEIFVVSSENGTLAYSPWSLASYHDMLAANAFGNYRTLLEQVTRHPAMGIYLNSIQNQKADEAQNIHPDENYAREVLQLFSVGLVQLNPDGTVLLSDGQPVATYTQTTVRGFAAVFTGWNWSNVGCGENTYTCCDEETFHWCGPSNPDEAPWQRPMEPVDAYHDTTTDKQLLVYDNVVLPNGLLVHGGNAQVELGKALDNIAKHPNVGPFMARRLIQRLVTSNPTPAYVQRVAGAFDDNGQGVRGDLKAVIRAILLDPEARYGQWSRQDTFGKLREPLLKLTHLWRAMEGRSTGGRIGSLAPWPPIEDWYGQAPLRSPTVFNFFKPDFRYPGEVRTLGLVSPEFQILSDTMVVSTPNNLYYNVFCYYTGSDRCWDSEDADTIQMNLARDAPLAASNPAQLIEKYNVLFMSGQMSPFMRNVLATQLATITQSTHGSAYGRVRVQNALYLIVNSPEYSIQK</sequence>
<feature type="chain" id="PRO_5040840914" evidence="1">
    <location>
        <begin position="28"/>
        <end position="610"/>
    </location>
</feature>
<dbReference type="InterPro" id="IPR014917">
    <property type="entry name" value="DUF1800"/>
</dbReference>
<dbReference type="RefSeq" id="WP_263541291.1">
    <property type="nucleotide sequence ID" value="NZ_JAOVZO020000020.1"/>
</dbReference>
<evidence type="ECO:0000256" key="1">
    <source>
        <dbReference type="SAM" id="SignalP"/>
    </source>
</evidence>
<evidence type="ECO:0000313" key="2">
    <source>
        <dbReference type="EMBL" id="MDC8015743.1"/>
    </source>
</evidence>
<comment type="caution">
    <text evidence="2">The sequence shown here is derived from an EMBL/GenBank/DDBJ whole genome shotgun (WGS) entry which is preliminary data.</text>
</comment>
<evidence type="ECO:0000313" key="3">
    <source>
        <dbReference type="Proteomes" id="UP001139971"/>
    </source>
</evidence>
<reference evidence="2" key="1">
    <citation type="submission" date="2023-02" db="EMBL/GenBank/DDBJ databases">
        <title>Tahibacter soli sp. nov. isolated from soil.</title>
        <authorList>
            <person name="Baek J.H."/>
            <person name="Lee J.K."/>
            <person name="Choi D.G."/>
            <person name="Jeon C.O."/>
        </authorList>
    </citation>
    <scope>NUCLEOTIDE SEQUENCE</scope>
    <source>
        <strain evidence="2">BL</strain>
    </source>
</reference>
<proteinExistence type="predicted"/>
<feature type="signal peptide" evidence="1">
    <location>
        <begin position="1"/>
        <end position="27"/>
    </location>
</feature>
<dbReference type="PANTHER" id="PTHR43737">
    <property type="entry name" value="BLL7424 PROTEIN"/>
    <property type="match status" value="1"/>
</dbReference>
<organism evidence="2 3">
    <name type="scientific">Tahibacter soli</name>
    <dbReference type="NCBI Taxonomy" id="2983605"/>
    <lineage>
        <taxon>Bacteria</taxon>
        <taxon>Pseudomonadati</taxon>
        <taxon>Pseudomonadota</taxon>
        <taxon>Gammaproteobacteria</taxon>
        <taxon>Lysobacterales</taxon>
        <taxon>Rhodanobacteraceae</taxon>
        <taxon>Tahibacter</taxon>
    </lineage>
</organism>
<accession>A0A9X3YRM0</accession>
<keyword evidence="3" id="KW-1185">Reference proteome</keyword>
<dbReference type="Pfam" id="PF08811">
    <property type="entry name" value="DUF1800"/>
    <property type="match status" value="1"/>
</dbReference>
<dbReference type="Proteomes" id="UP001139971">
    <property type="component" value="Unassembled WGS sequence"/>
</dbReference>
<gene>
    <name evidence="2" type="ORF">OD750_024715</name>
</gene>
<name>A0A9X3YRM0_9GAMM</name>
<protein>
    <submittedName>
        <fullName evidence="2">DUF1800 domain-containing protein</fullName>
    </submittedName>
</protein>
<dbReference type="PANTHER" id="PTHR43737:SF1">
    <property type="entry name" value="DUF1501 DOMAIN-CONTAINING PROTEIN"/>
    <property type="match status" value="1"/>
</dbReference>